<dbReference type="EMBL" id="JENJ01000017">
    <property type="protein sequence ID" value="KGM96927.1"/>
    <property type="molecule type" value="Genomic_DNA"/>
</dbReference>
<feature type="transmembrane region" description="Helical" evidence="1">
    <location>
        <begin position="371"/>
        <end position="395"/>
    </location>
</feature>
<feature type="transmembrane region" description="Helical" evidence="1">
    <location>
        <begin position="284"/>
        <end position="305"/>
    </location>
</feature>
<evidence type="ECO:0000313" key="3">
    <source>
        <dbReference type="Proteomes" id="UP000030012"/>
    </source>
</evidence>
<feature type="transmembrane region" description="Helical" evidence="1">
    <location>
        <begin position="312"/>
        <end position="329"/>
    </location>
</feature>
<keyword evidence="1" id="KW-0472">Membrane</keyword>
<feature type="transmembrane region" description="Helical" evidence="1">
    <location>
        <begin position="12"/>
        <end position="34"/>
    </location>
</feature>
<name>A0A0A0I7R3_CLONO</name>
<accession>A0A0A0I7R3</accession>
<feature type="transmembrane region" description="Helical" evidence="1">
    <location>
        <begin position="176"/>
        <end position="197"/>
    </location>
</feature>
<dbReference type="RefSeq" id="WP_039223347.1">
    <property type="nucleotide sequence ID" value="NZ_JENJ01000017.1"/>
</dbReference>
<organism evidence="2 3">
    <name type="scientific">Clostridium novyi A str. 4552</name>
    <dbReference type="NCBI Taxonomy" id="1444289"/>
    <lineage>
        <taxon>Bacteria</taxon>
        <taxon>Bacillati</taxon>
        <taxon>Bacillota</taxon>
        <taxon>Clostridia</taxon>
        <taxon>Eubacteriales</taxon>
        <taxon>Clostridiaceae</taxon>
        <taxon>Clostridium</taxon>
    </lineage>
</organism>
<feature type="transmembrane region" description="Helical" evidence="1">
    <location>
        <begin position="230"/>
        <end position="256"/>
    </location>
</feature>
<dbReference type="OrthoDB" id="1700423at2"/>
<evidence type="ECO:0000256" key="1">
    <source>
        <dbReference type="SAM" id="Phobius"/>
    </source>
</evidence>
<dbReference type="Proteomes" id="UP000030012">
    <property type="component" value="Unassembled WGS sequence"/>
</dbReference>
<comment type="caution">
    <text evidence="2">The sequence shown here is derived from an EMBL/GenBank/DDBJ whole genome shotgun (WGS) entry which is preliminary data.</text>
</comment>
<keyword evidence="1" id="KW-1133">Transmembrane helix</keyword>
<keyword evidence="1" id="KW-0812">Transmembrane</keyword>
<protein>
    <submittedName>
        <fullName evidence="2">Membrane protein</fullName>
    </submittedName>
</protein>
<gene>
    <name evidence="2" type="ORF">Z968_05405</name>
</gene>
<evidence type="ECO:0000313" key="2">
    <source>
        <dbReference type="EMBL" id="KGM96927.1"/>
    </source>
</evidence>
<proteinExistence type="predicted"/>
<dbReference type="AlphaFoldDB" id="A0A0A0I7R3"/>
<sequence length="403" mass="45328">MFSEMKKFYKNTAIIISLVLSVVLAIGMPILFIYDYASYDYSNGKEVVIEGVKGLNYRRQQMQKVSGILSTDKLNKALNFYKSQPKGDDAYFKIEDKYPGMYSFLKDAYAPYGSGNSFDVGSIQNADNFYNKSTERVEEKINLFGKKVISTSEKQEGINRAASISKPYNIEFVDQWTILIKSLLLVYIFIILSGILISNQLFSFEKENNMDIILNSAGRKKLVSIGLRKIFAMIAYLTLEFILCTVICTTIIVGMFGASGWNCQIQTLPKFFANIYNWSIGKMLINHFIIAWISILAVALIGAFINSIIQKTYASLTIAAFLTVTPMFLKNNTLVSAKIQRYLCVQPINGVSLVPFMNSLLIYQLGSYKALTAYVILLISILCSITGIIFSPIIFSKRINKNA</sequence>
<reference evidence="2 3" key="1">
    <citation type="submission" date="2014-01" db="EMBL/GenBank/DDBJ databases">
        <title>Plasmidome dynamics in the species complex Clostridium novyi sensu lato converts strains of independent lineages into distinctly different pathogens.</title>
        <authorList>
            <person name="Skarin H."/>
            <person name="Segerman B."/>
        </authorList>
    </citation>
    <scope>NUCLEOTIDE SEQUENCE [LARGE SCALE GENOMIC DNA]</scope>
    <source>
        <strain evidence="2 3">4552</strain>
    </source>
</reference>